<protein>
    <recommendedName>
        <fullName evidence="3">Gfo/Idh/MocA-like oxidoreductase N-terminal domain-containing protein</fullName>
    </recommendedName>
</protein>
<organism evidence="1 2">
    <name type="scientific">Georgenia deserti</name>
    <dbReference type="NCBI Taxonomy" id="2093781"/>
    <lineage>
        <taxon>Bacteria</taxon>
        <taxon>Bacillati</taxon>
        <taxon>Actinomycetota</taxon>
        <taxon>Actinomycetes</taxon>
        <taxon>Micrococcales</taxon>
        <taxon>Bogoriellaceae</taxon>
        <taxon>Georgenia</taxon>
    </lineage>
</organism>
<comment type="caution">
    <text evidence="1">The sequence shown here is derived from an EMBL/GenBank/DDBJ whole genome shotgun (WGS) entry which is preliminary data.</text>
</comment>
<proteinExistence type="predicted"/>
<dbReference type="Proteomes" id="UP001597277">
    <property type="component" value="Unassembled WGS sequence"/>
</dbReference>
<dbReference type="RefSeq" id="WP_388010374.1">
    <property type="nucleotide sequence ID" value="NZ_JBHUEE010000011.1"/>
</dbReference>
<sequence>MTMTPLTVGISGLDEAYPLEAVLGSLPMSCRTAGRDERADVVLIGGPDWAARATAAVDGGAHGLLLADPWPIDAASLREVADLACPVVVDFGRRHNPAVDHVRDAVAQHRTPHALFEVRTTTTPGLGLVPASLAALDVLTAVAGPLVALEVLRDDAHHLALSGRLTDDAVVVITVAVTRARPRRTSLTVAGKRGRVRLELPDPVTAAPGTAAVTEAGGHRVFPVGAESAHRVAMRRLTAAVLGHAAPPDDLARLRDTAQMLNGAVERDRATGSARPLERARGGP</sequence>
<accession>A0ABW4LC39</accession>
<evidence type="ECO:0000313" key="2">
    <source>
        <dbReference type="Proteomes" id="UP001597277"/>
    </source>
</evidence>
<dbReference type="Gene3D" id="3.30.360.10">
    <property type="entry name" value="Dihydrodipicolinate Reductase, domain 2"/>
    <property type="match status" value="1"/>
</dbReference>
<evidence type="ECO:0008006" key="3">
    <source>
        <dbReference type="Google" id="ProtNLM"/>
    </source>
</evidence>
<reference evidence="2" key="1">
    <citation type="journal article" date="2019" name="Int. J. Syst. Evol. Microbiol.">
        <title>The Global Catalogue of Microorganisms (GCM) 10K type strain sequencing project: providing services to taxonomists for standard genome sequencing and annotation.</title>
        <authorList>
            <consortium name="The Broad Institute Genomics Platform"/>
            <consortium name="The Broad Institute Genome Sequencing Center for Infectious Disease"/>
            <person name="Wu L."/>
            <person name="Ma J."/>
        </authorList>
    </citation>
    <scope>NUCLEOTIDE SEQUENCE [LARGE SCALE GENOMIC DNA]</scope>
    <source>
        <strain evidence="2">JCM 17130</strain>
    </source>
</reference>
<dbReference type="EMBL" id="JBHUEE010000011">
    <property type="protein sequence ID" value="MFD1719651.1"/>
    <property type="molecule type" value="Genomic_DNA"/>
</dbReference>
<name>A0ABW4LC39_9MICO</name>
<keyword evidence="2" id="KW-1185">Reference proteome</keyword>
<gene>
    <name evidence="1" type="ORF">ACFSE6_17535</name>
</gene>
<evidence type="ECO:0000313" key="1">
    <source>
        <dbReference type="EMBL" id="MFD1719651.1"/>
    </source>
</evidence>